<gene>
    <name evidence="1" type="ORF">AArcSl_0392</name>
</gene>
<dbReference type="EMBL" id="CP025066">
    <property type="protein sequence ID" value="AUX08045.1"/>
    <property type="molecule type" value="Genomic_DNA"/>
</dbReference>
<evidence type="ECO:0000313" key="1">
    <source>
        <dbReference type="EMBL" id="AUX08045.1"/>
    </source>
</evidence>
<proteinExistence type="predicted"/>
<dbReference type="AlphaFoldDB" id="A0A343TG23"/>
<keyword evidence="2" id="KW-1185">Reference proteome</keyword>
<dbReference type="Proteomes" id="UP000263012">
    <property type="component" value="Chromosome"/>
</dbReference>
<evidence type="ECO:0008006" key="3">
    <source>
        <dbReference type="Google" id="ProtNLM"/>
    </source>
</evidence>
<reference evidence="2" key="1">
    <citation type="submission" date="2017-11" db="EMBL/GenBank/DDBJ databases">
        <title>Phenotypic and genomic properties of facultatively anaerobic sulfur-reducing natronoarchaea from hypersaline soda lakes.</title>
        <authorList>
            <person name="Sorokin D.Y."/>
            <person name="Kublanov I.V."/>
            <person name="Roman P."/>
            <person name="Sinninghe Damste J.S."/>
            <person name="Golyshin P.N."/>
            <person name="Rojo D."/>
            <person name="Ciordia S."/>
            <person name="Mena M.D.C."/>
            <person name="Ferrer M."/>
            <person name="Messina E."/>
            <person name="Smedile F."/>
            <person name="La Spada G."/>
            <person name="La Cono V."/>
            <person name="Yakimov M.M."/>
        </authorList>
    </citation>
    <scope>NUCLEOTIDE SEQUENCE [LARGE SCALE GENOMIC DNA]</scope>
    <source>
        <strain evidence="2">AArc-Sl</strain>
    </source>
</reference>
<sequence length="92" mass="10361">MSSSERKPDLLVSYSLSSGEEITEAVVNAFLAVEVDVHEKPTTLHDWVEADVFETLDWTCRPVRLSTRIWGHWVAITAEEVRIYRDGGPSAT</sequence>
<dbReference type="GeneID" id="37876727"/>
<name>A0A343TG23_9EURY</name>
<protein>
    <recommendedName>
        <fullName evidence="3">Halobacterial output domain-containing protein</fullName>
    </recommendedName>
</protein>
<dbReference type="OrthoDB" id="351105at2157"/>
<organism evidence="1 2">
    <name type="scientific">Halalkaliarchaeum desulfuricum</name>
    <dbReference type="NCBI Taxonomy" id="2055893"/>
    <lineage>
        <taxon>Archaea</taxon>
        <taxon>Methanobacteriati</taxon>
        <taxon>Methanobacteriota</taxon>
        <taxon>Stenosarchaea group</taxon>
        <taxon>Halobacteria</taxon>
        <taxon>Halobacteriales</taxon>
        <taxon>Haloferacaceae</taxon>
        <taxon>Halalkaliarchaeum</taxon>
    </lineage>
</organism>
<accession>A0A343TG23</accession>
<dbReference type="KEGG" id="hdf:AArcSl_0392"/>
<dbReference type="RefSeq" id="WP_119814241.1">
    <property type="nucleotide sequence ID" value="NZ_CP025066.1"/>
</dbReference>
<evidence type="ECO:0000313" key="2">
    <source>
        <dbReference type="Proteomes" id="UP000263012"/>
    </source>
</evidence>